<evidence type="ECO:0000256" key="2">
    <source>
        <dbReference type="ARBA" id="ARBA00022630"/>
    </source>
</evidence>
<dbReference type="SUPFAM" id="SSF51905">
    <property type="entry name" value="FAD/NAD(P)-binding domain"/>
    <property type="match status" value="2"/>
</dbReference>
<feature type="domain" description="FAD/NAD(P)-binding" evidence="5">
    <location>
        <begin position="3"/>
        <end position="296"/>
    </location>
</feature>
<evidence type="ECO:0000259" key="5">
    <source>
        <dbReference type="Pfam" id="PF07992"/>
    </source>
</evidence>
<keyword evidence="3" id="KW-0274">FAD</keyword>
<dbReference type="PANTHER" id="PTHR43557:SF2">
    <property type="entry name" value="RIESKE DOMAIN-CONTAINING PROTEIN-RELATED"/>
    <property type="match status" value="1"/>
</dbReference>
<dbReference type="InterPro" id="IPR016156">
    <property type="entry name" value="FAD/NAD-linked_Rdtase_dimer_sf"/>
</dbReference>
<dbReference type="PRINTS" id="PR00368">
    <property type="entry name" value="FADPNR"/>
</dbReference>
<name>A0A3R8NVI6_9PSEU</name>
<sequence>MRHITVVGASLAGLSAIRALREQGYDGRITAIGDEPHPPYDRPPLSKEFLAGTADEDDLRLTDSDDDELDVDWRLGRPAAALDAADRAVVLADGTRVTTDGVVLATGARARELPGAHLAGVHALRTLDDAIALRADLVPGARLVIVGGGFIGAEVASTAVGLGCEVDLVDNGPVPLRRALGAEMGEVCARLHARHGVRVHALSGLSELVGESRVSGVRLSDGRELPADVVVVGIGAEPNTEWLAGSGIDLDAGVRTDAAGRTLLPEVVAAGDCACSFRDYTARPMRLEHWTNALQQPAAAVAALLGRERSAPKHHAVPYFWSDQYGHKIQFAGHRTEDCTVQVEEGDLETGDFLALYLDAADEPVGVLAVDRSRPFGQWRRKLAQRL</sequence>
<accession>A0A3R8NVI6</accession>
<keyword evidence="4" id="KW-0560">Oxidoreductase</keyword>
<keyword evidence="8" id="KW-1185">Reference proteome</keyword>
<dbReference type="Gene3D" id="3.50.50.60">
    <property type="entry name" value="FAD/NAD(P)-binding domain"/>
    <property type="match status" value="2"/>
</dbReference>
<dbReference type="GO" id="GO:0016651">
    <property type="term" value="F:oxidoreductase activity, acting on NAD(P)H"/>
    <property type="evidence" value="ECO:0007669"/>
    <property type="project" value="TreeGrafter"/>
</dbReference>
<feature type="domain" description="Reductase C-terminal" evidence="6">
    <location>
        <begin position="319"/>
        <end position="386"/>
    </location>
</feature>
<dbReference type="PRINTS" id="PR00411">
    <property type="entry name" value="PNDRDTASEI"/>
</dbReference>
<dbReference type="Pfam" id="PF07992">
    <property type="entry name" value="Pyr_redox_2"/>
    <property type="match status" value="1"/>
</dbReference>
<dbReference type="InterPro" id="IPR050446">
    <property type="entry name" value="FAD-oxidoreductase/Apoptosis"/>
</dbReference>
<reference evidence="7 8" key="1">
    <citation type="submission" date="2018-11" db="EMBL/GenBank/DDBJ databases">
        <title>Saccharopolyspora rhizosphaerae sp. nov., an actinomycete isolated from rhizosphere soil in Thailand.</title>
        <authorList>
            <person name="Intra B."/>
            <person name="Euanorasetr J."/>
            <person name="Take A."/>
            <person name="Inahashi Y."/>
            <person name="Mori M."/>
            <person name="Panbangred W."/>
            <person name="Matsumoto A."/>
        </authorList>
    </citation>
    <scope>NUCLEOTIDE SEQUENCE [LARGE SCALE GENOMIC DNA]</scope>
    <source>
        <strain evidence="7 8">H219</strain>
    </source>
</reference>
<keyword evidence="2" id="KW-0285">Flavoprotein</keyword>
<evidence type="ECO:0000256" key="1">
    <source>
        <dbReference type="ARBA" id="ARBA00001974"/>
    </source>
</evidence>
<dbReference type="SUPFAM" id="SSF55424">
    <property type="entry name" value="FAD/NAD-linked reductases, dimerisation (C-terminal) domain"/>
    <property type="match status" value="1"/>
</dbReference>
<dbReference type="Proteomes" id="UP000274515">
    <property type="component" value="Unassembled WGS sequence"/>
</dbReference>
<dbReference type="Pfam" id="PF14759">
    <property type="entry name" value="Reductase_C"/>
    <property type="match status" value="1"/>
</dbReference>
<proteinExistence type="predicted"/>
<dbReference type="AlphaFoldDB" id="A0A3R8NVI6"/>
<dbReference type="PANTHER" id="PTHR43557">
    <property type="entry name" value="APOPTOSIS-INDUCING FACTOR 1"/>
    <property type="match status" value="1"/>
</dbReference>
<dbReference type="InterPro" id="IPR028202">
    <property type="entry name" value="Reductase_C"/>
</dbReference>
<evidence type="ECO:0000256" key="3">
    <source>
        <dbReference type="ARBA" id="ARBA00022827"/>
    </source>
</evidence>
<protein>
    <submittedName>
        <fullName evidence="7">NAD(P)/FAD-dependent oxidoreductase</fullName>
    </submittedName>
</protein>
<dbReference type="OrthoDB" id="4475657at2"/>
<dbReference type="Gene3D" id="3.30.390.30">
    <property type="match status" value="1"/>
</dbReference>
<comment type="caution">
    <text evidence="7">The sequence shown here is derived from an EMBL/GenBank/DDBJ whole genome shotgun (WGS) entry which is preliminary data.</text>
</comment>
<organism evidence="7 8">
    <name type="scientific">Saccharopolyspora rhizosphaerae</name>
    <dbReference type="NCBI Taxonomy" id="2492662"/>
    <lineage>
        <taxon>Bacteria</taxon>
        <taxon>Bacillati</taxon>
        <taxon>Actinomycetota</taxon>
        <taxon>Actinomycetes</taxon>
        <taxon>Pseudonocardiales</taxon>
        <taxon>Pseudonocardiaceae</taxon>
        <taxon>Saccharopolyspora</taxon>
    </lineage>
</organism>
<evidence type="ECO:0000313" key="7">
    <source>
        <dbReference type="EMBL" id="RRO14141.1"/>
    </source>
</evidence>
<dbReference type="InterPro" id="IPR023753">
    <property type="entry name" value="FAD/NAD-binding_dom"/>
</dbReference>
<gene>
    <name evidence="7" type="ORF">EIL87_20520</name>
</gene>
<dbReference type="RefSeq" id="WP_125092209.1">
    <property type="nucleotide sequence ID" value="NZ_RSAA01000020.1"/>
</dbReference>
<evidence type="ECO:0000256" key="4">
    <source>
        <dbReference type="ARBA" id="ARBA00023002"/>
    </source>
</evidence>
<dbReference type="EMBL" id="RSAA01000020">
    <property type="protein sequence ID" value="RRO14141.1"/>
    <property type="molecule type" value="Genomic_DNA"/>
</dbReference>
<evidence type="ECO:0000313" key="8">
    <source>
        <dbReference type="Proteomes" id="UP000274515"/>
    </source>
</evidence>
<comment type="cofactor">
    <cofactor evidence="1">
        <name>FAD</name>
        <dbReference type="ChEBI" id="CHEBI:57692"/>
    </cofactor>
</comment>
<dbReference type="GO" id="GO:0005737">
    <property type="term" value="C:cytoplasm"/>
    <property type="evidence" value="ECO:0007669"/>
    <property type="project" value="TreeGrafter"/>
</dbReference>
<evidence type="ECO:0000259" key="6">
    <source>
        <dbReference type="Pfam" id="PF14759"/>
    </source>
</evidence>
<dbReference type="InterPro" id="IPR036188">
    <property type="entry name" value="FAD/NAD-bd_sf"/>
</dbReference>